<comment type="caution">
    <text evidence="2">The sequence shown here is derived from an EMBL/GenBank/DDBJ whole genome shotgun (WGS) entry which is preliminary data.</text>
</comment>
<feature type="domain" description="Retrovirus-related Pol polyprotein from transposon TNT 1-94-like beta-barrel" evidence="1">
    <location>
        <begin position="87"/>
        <end position="159"/>
    </location>
</feature>
<evidence type="ECO:0000259" key="1">
    <source>
        <dbReference type="Pfam" id="PF22936"/>
    </source>
</evidence>
<evidence type="ECO:0000313" key="3">
    <source>
        <dbReference type="Proteomes" id="UP000251314"/>
    </source>
</evidence>
<dbReference type="InterPro" id="IPR054722">
    <property type="entry name" value="PolX-like_BBD"/>
</dbReference>
<keyword evidence="3" id="KW-1185">Reference proteome</keyword>
<dbReference type="Pfam" id="PF22936">
    <property type="entry name" value="Pol_BBD"/>
    <property type="match status" value="1"/>
</dbReference>
<reference evidence="2 3" key="1">
    <citation type="submission" date="2018-01" db="EMBL/GenBank/DDBJ databases">
        <title>Draft genome of the strawberry crown rot pathogen Phytophthora cactorum.</title>
        <authorList>
            <person name="Armitage A.D."/>
            <person name="Lysoe E."/>
            <person name="Nellist C.F."/>
            <person name="Harrison R.J."/>
            <person name="Brurberg M.B."/>
        </authorList>
    </citation>
    <scope>NUCLEOTIDE SEQUENCE [LARGE SCALE GENOMIC DNA]</scope>
    <source>
        <strain evidence="2 3">10300</strain>
    </source>
</reference>
<dbReference type="OrthoDB" id="117862at2759"/>
<protein>
    <recommendedName>
        <fullName evidence="1">Retrovirus-related Pol polyprotein from transposon TNT 1-94-like beta-barrel domain-containing protein</fullName>
    </recommendedName>
</protein>
<dbReference type="VEuPathDB" id="FungiDB:PC110_g2939"/>
<accession>A0A329SWB0</accession>
<dbReference type="AlphaFoldDB" id="A0A329SWB0"/>
<organism evidence="2 3">
    <name type="scientific">Phytophthora cactorum</name>
    <dbReference type="NCBI Taxonomy" id="29920"/>
    <lineage>
        <taxon>Eukaryota</taxon>
        <taxon>Sar</taxon>
        <taxon>Stramenopiles</taxon>
        <taxon>Oomycota</taxon>
        <taxon>Peronosporomycetes</taxon>
        <taxon>Peronosporales</taxon>
        <taxon>Peronosporaceae</taxon>
        <taxon>Phytophthora</taxon>
    </lineage>
</organism>
<name>A0A329SWB0_9STRA</name>
<sequence>MTLYSPHPRAGATGTTSDVRLLSPIYSPTSSNDVLDDKQEPAVARGNDIHVPMRPQQLQLQLDQAVQPVLLGNGGLRDQHGQSVQANICGDLSLFTTLREDKTSRLDYANGTTEHTTVCGAVLLRLVNQKLEDHLLDDVVYTPNIKVNLISMCYLQTTGNYMLTCALDQKTAWMSKPGTILIFIHA</sequence>
<dbReference type="Proteomes" id="UP000251314">
    <property type="component" value="Unassembled WGS sequence"/>
</dbReference>
<dbReference type="EMBL" id="MJFZ01000040">
    <property type="protein sequence ID" value="RAW40895.1"/>
    <property type="molecule type" value="Genomic_DNA"/>
</dbReference>
<gene>
    <name evidence="2" type="ORF">PC110_g2939</name>
</gene>
<proteinExistence type="predicted"/>
<evidence type="ECO:0000313" key="2">
    <source>
        <dbReference type="EMBL" id="RAW40895.1"/>
    </source>
</evidence>